<proteinExistence type="predicted"/>
<dbReference type="EMBL" id="JBHULY010000016">
    <property type="protein sequence ID" value="MFD2726294.1"/>
    <property type="molecule type" value="Genomic_DNA"/>
</dbReference>
<organism evidence="1 2">
    <name type="scientific">Hyunsoonleella rubra</name>
    <dbReference type="NCBI Taxonomy" id="1737062"/>
    <lineage>
        <taxon>Bacteria</taxon>
        <taxon>Pseudomonadati</taxon>
        <taxon>Bacteroidota</taxon>
        <taxon>Flavobacteriia</taxon>
        <taxon>Flavobacteriales</taxon>
        <taxon>Flavobacteriaceae</taxon>
    </lineage>
</organism>
<name>A0ABW5TBW0_9FLAO</name>
<reference evidence="2" key="1">
    <citation type="journal article" date="2019" name="Int. J. Syst. Evol. Microbiol.">
        <title>The Global Catalogue of Microorganisms (GCM) 10K type strain sequencing project: providing services to taxonomists for standard genome sequencing and annotation.</title>
        <authorList>
            <consortium name="The Broad Institute Genomics Platform"/>
            <consortium name="The Broad Institute Genome Sequencing Center for Infectious Disease"/>
            <person name="Wu L."/>
            <person name="Ma J."/>
        </authorList>
    </citation>
    <scope>NUCLEOTIDE SEQUENCE [LARGE SCALE GENOMIC DNA]</scope>
    <source>
        <strain evidence="2">KCTC 42398</strain>
    </source>
</reference>
<dbReference type="InterPro" id="IPR010272">
    <property type="entry name" value="T6SS_TssF"/>
</dbReference>
<dbReference type="RefSeq" id="WP_380291091.1">
    <property type="nucleotide sequence ID" value="NZ_JBHULY010000016.1"/>
</dbReference>
<evidence type="ECO:0000313" key="1">
    <source>
        <dbReference type="EMBL" id="MFD2726294.1"/>
    </source>
</evidence>
<keyword evidence="2" id="KW-1185">Reference proteome</keyword>
<protein>
    <submittedName>
        <fullName evidence="1">Type VI secretion system baseplate subunit TssF</fullName>
    </submittedName>
</protein>
<dbReference type="Pfam" id="PF05947">
    <property type="entry name" value="T6SS_TssF"/>
    <property type="match status" value="1"/>
</dbReference>
<sequence>MKTESFEQIKNRMVKKAASIWGVAPNEIETSFDPVVSLLVSACASEILNIEAELNDSQNRITEKLVSLMTPETAIGVKPAHAILYAETIDTTVTVKPEYLFYYKKRVTQKNASVRRKNIFFSPVQDFKLINAKIGYLATGNSFFQINDKKEKVSLMKRNAKAGALPHSTIYLGLIGGFNKIDLDKVSFYFELTDVDNKSLFFHYLKHSEWFVGDQRITSKPGFSGAKHGDTINLKSIFKNDSNKIFNITSQTLNFYEQHYITLEKHNSKLKKSSCKEMDEFTDLHGIDLPGPVTWIKVVFPSVIPNSTLANLFCSLNAFPVLNRELNSLTYQMRQYINILPLKTDDHFLDIKSIENTNGETYIRKSKSVKRSGKGTFSIRDNNVGKLDNRTASEYLTYLIELLKDESASFSAMNNDFLQTNLNNLNQLISLLEKRVSSSSKHQTETTYVLLDPFRKKESLLVDYWTTNGEEANNIKSGSNIDVYRAIGIKQKGSYLMTTTFDGKDDLTMDERLNAYRRSLLSRDRVVTKEDVKALCYEIYNDKIKNVNVKKGFTNSVDLKKGFVQCIDIELYPKGNVDVETNEWQSLCSNLLMHLEKKSLNIYPYKIKVVN</sequence>
<accession>A0ABW5TBW0</accession>
<comment type="caution">
    <text evidence="1">The sequence shown here is derived from an EMBL/GenBank/DDBJ whole genome shotgun (WGS) entry which is preliminary data.</text>
</comment>
<evidence type="ECO:0000313" key="2">
    <source>
        <dbReference type="Proteomes" id="UP001597476"/>
    </source>
</evidence>
<gene>
    <name evidence="1" type="ORF">ACFSR8_08715</name>
</gene>
<dbReference type="Proteomes" id="UP001597476">
    <property type="component" value="Unassembled WGS sequence"/>
</dbReference>